<dbReference type="Proteomes" id="UP000070467">
    <property type="component" value="Unassembled WGS sequence"/>
</dbReference>
<comment type="caution">
    <text evidence="1">The sequence shown here is derived from an EMBL/GenBank/DDBJ whole genome shotgun (WGS) entry which is preliminary data.</text>
</comment>
<organism evidence="1 2">
    <name type="scientific">Gemelliphila asaccharolytica</name>
    <dbReference type="NCBI Taxonomy" id="502393"/>
    <lineage>
        <taxon>Bacteria</taxon>
        <taxon>Bacillati</taxon>
        <taxon>Bacillota</taxon>
        <taxon>Bacilli</taxon>
        <taxon>Bacillales</taxon>
        <taxon>Gemellaceae</taxon>
        <taxon>Gemelliphila</taxon>
    </lineage>
</organism>
<keyword evidence="2" id="KW-1185">Reference proteome</keyword>
<dbReference type="NCBIfam" id="TIGR00738">
    <property type="entry name" value="rrf2_super"/>
    <property type="match status" value="1"/>
</dbReference>
<dbReference type="InterPro" id="IPR036390">
    <property type="entry name" value="WH_DNA-bd_sf"/>
</dbReference>
<gene>
    <name evidence="1" type="ORF">HMPREF1871_00108</name>
</gene>
<dbReference type="PANTHER" id="PTHR33221">
    <property type="entry name" value="WINGED HELIX-TURN-HELIX TRANSCRIPTIONAL REGULATOR, RRF2 FAMILY"/>
    <property type="match status" value="1"/>
</dbReference>
<sequence>MEKVKLKKSMEQAVCVLLLLELEKKYTPIKSKKISERLEVSDSYLKKILRKLVVENLISSDVSKDGGFSLARDLSEISMLDVYNAIEGRGEFLNLSNLAERVFNDKKKIVSREMDIMKVIKEGEELFLKKLDSYPLSRLLGIIDKVERK</sequence>
<proteinExistence type="predicted"/>
<dbReference type="SUPFAM" id="SSF46785">
    <property type="entry name" value="Winged helix' DNA-binding domain"/>
    <property type="match status" value="1"/>
</dbReference>
<evidence type="ECO:0000313" key="2">
    <source>
        <dbReference type="Proteomes" id="UP000070467"/>
    </source>
</evidence>
<dbReference type="Gene3D" id="1.10.10.10">
    <property type="entry name" value="Winged helix-like DNA-binding domain superfamily/Winged helix DNA-binding domain"/>
    <property type="match status" value="1"/>
</dbReference>
<dbReference type="PANTHER" id="PTHR33221:SF9">
    <property type="entry name" value="RRF2 FAMILY PROTEIN"/>
    <property type="match status" value="1"/>
</dbReference>
<protein>
    <submittedName>
        <fullName evidence="1">Transcriptional regulator, Rrf2 family</fullName>
    </submittedName>
</protein>
<dbReference type="InterPro" id="IPR036388">
    <property type="entry name" value="WH-like_DNA-bd_sf"/>
</dbReference>
<name>A0ABR5TPY0_9BACL</name>
<dbReference type="InterPro" id="IPR000944">
    <property type="entry name" value="Tscrpt_reg_Rrf2"/>
</dbReference>
<accession>A0ABR5TPY0</accession>
<dbReference type="PROSITE" id="PS51197">
    <property type="entry name" value="HTH_RRF2_2"/>
    <property type="match status" value="1"/>
</dbReference>
<dbReference type="EMBL" id="LSDB01000003">
    <property type="protein sequence ID" value="KXB58865.1"/>
    <property type="molecule type" value="Genomic_DNA"/>
</dbReference>
<reference evidence="1 2" key="1">
    <citation type="submission" date="2016-01" db="EMBL/GenBank/DDBJ databases">
        <authorList>
            <person name="Mitreva M."/>
            <person name="Pepin K.H."/>
            <person name="Mihindukulasuriya K.A."/>
            <person name="Fulton R."/>
            <person name="Fronick C."/>
            <person name="O'Laughlin M."/>
            <person name="Miner T."/>
            <person name="Herter B."/>
            <person name="Rosa B.A."/>
            <person name="Cordes M."/>
            <person name="Tomlinson C."/>
            <person name="Wollam A."/>
            <person name="Palsikar V.B."/>
            <person name="Mardis E.R."/>
            <person name="Wilson R.K."/>
        </authorList>
    </citation>
    <scope>NUCLEOTIDE SEQUENCE [LARGE SCALE GENOMIC DNA]</scope>
    <source>
        <strain evidence="1 2">KA00071</strain>
    </source>
</reference>
<evidence type="ECO:0000313" key="1">
    <source>
        <dbReference type="EMBL" id="KXB58865.1"/>
    </source>
</evidence>
<dbReference type="Pfam" id="PF02082">
    <property type="entry name" value="Rrf2"/>
    <property type="match status" value="1"/>
</dbReference>